<evidence type="ECO:0000313" key="2">
    <source>
        <dbReference type="EMBL" id="MST98488.1"/>
    </source>
</evidence>
<dbReference type="Gene3D" id="3.40.50.10610">
    <property type="entry name" value="ABC-type transport auxiliary lipoprotein component"/>
    <property type="match status" value="2"/>
</dbReference>
<reference evidence="2 3" key="1">
    <citation type="submission" date="2019-08" db="EMBL/GenBank/DDBJ databases">
        <title>In-depth cultivation of the pig gut microbiome towards novel bacterial diversity and tailored functional studies.</title>
        <authorList>
            <person name="Wylensek D."/>
            <person name="Hitch T.C.A."/>
            <person name="Clavel T."/>
        </authorList>
    </citation>
    <scope>NUCLEOTIDE SEQUENCE [LARGE SCALE GENOMIC DNA]</scope>
    <source>
        <strain evidence="2 3">BBE-744-WT-12</strain>
    </source>
</reference>
<dbReference type="AlphaFoldDB" id="A0A844G7R8"/>
<proteinExistence type="predicted"/>
<evidence type="ECO:0000256" key="1">
    <source>
        <dbReference type="SAM" id="SignalP"/>
    </source>
</evidence>
<sequence length="332" mass="36234">MIRKIPAIAAVCMLFGALFSADRIAIAEPAAKGGVTPQEIETFWGMLESSVDGGYELVSRSALKQMLAEIGFTDNSGLAELNAKQKAKLGEIRTVKYILVSTIGKFGRRLNLSLSLIDASTGDVLPDRKVTDTVGTLEELADRLPGLLREIGLGTEAKKRGIYAMLHPVITAKNPPDYLSASFSSGLESFLLGKGMRLQNLKTVDSILRKNGIGSLDAAEPALFARIGELLRVDSLIRPEITRFSVTVKREYIAASKRTVERRICNLDGEIRILSTGTGEVVAVIPFRQKIDFDDVEAKEDTDDWTAEDYGKYAVEQLIPAIGENVFRAIGR</sequence>
<evidence type="ECO:0008006" key="4">
    <source>
        <dbReference type="Google" id="ProtNLM"/>
    </source>
</evidence>
<feature type="signal peptide" evidence="1">
    <location>
        <begin position="1"/>
        <end position="20"/>
    </location>
</feature>
<keyword evidence="3" id="KW-1185">Reference proteome</keyword>
<protein>
    <recommendedName>
        <fullName evidence="4">Curli production assembly/transport component CsgG</fullName>
    </recommendedName>
</protein>
<dbReference type="Proteomes" id="UP000435649">
    <property type="component" value="Unassembled WGS sequence"/>
</dbReference>
<keyword evidence="1" id="KW-0732">Signal</keyword>
<accession>A0A844G7R8</accession>
<organism evidence="2 3">
    <name type="scientific">Victivallis lenta</name>
    <dbReference type="NCBI Taxonomy" id="2606640"/>
    <lineage>
        <taxon>Bacteria</taxon>
        <taxon>Pseudomonadati</taxon>
        <taxon>Lentisphaerota</taxon>
        <taxon>Lentisphaeria</taxon>
        <taxon>Victivallales</taxon>
        <taxon>Victivallaceae</taxon>
        <taxon>Victivallis</taxon>
    </lineage>
</organism>
<evidence type="ECO:0000313" key="3">
    <source>
        <dbReference type="Proteomes" id="UP000435649"/>
    </source>
</evidence>
<feature type="chain" id="PRO_5032966785" description="Curli production assembly/transport component CsgG" evidence="1">
    <location>
        <begin position="21"/>
        <end position="332"/>
    </location>
</feature>
<dbReference type="EMBL" id="VUNS01000019">
    <property type="protein sequence ID" value="MST98488.1"/>
    <property type="molecule type" value="Genomic_DNA"/>
</dbReference>
<name>A0A844G7R8_9BACT</name>
<dbReference type="RefSeq" id="WP_154419466.1">
    <property type="nucleotide sequence ID" value="NZ_CALXOB010000052.1"/>
</dbReference>
<gene>
    <name evidence="2" type="ORF">FYJ85_15710</name>
</gene>
<comment type="caution">
    <text evidence="2">The sequence shown here is derived from an EMBL/GenBank/DDBJ whole genome shotgun (WGS) entry which is preliminary data.</text>
</comment>